<evidence type="ECO:0000259" key="1">
    <source>
        <dbReference type="Pfam" id="PF02785"/>
    </source>
</evidence>
<evidence type="ECO:0000313" key="3">
    <source>
        <dbReference type="Proteomes" id="UP000016900"/>
    </source>
</evidence>
<dbReference type="InterPro" id="IPR005482">
    <property type="entry name" value="Biotin_COase_C"/>
</dbReference>
<sequence>MHIDRGITNSSEISTFYDSIITKLVAHADNQDSALMKLQKVICATQLHMYH</sequence>
<dbReference type="Pfam" id="PF02785">
    <property type="entry name" value="Biotin_carb_C"/>
    <property type="match status" value="1"/>
</dbReference>
<dbReference type="SUPFAM" id="SSF51246">
    <property type="entry name" value="Rudiment single hybrid motif"/>
    <property type="match status" value="1"/>
</dbReference>
<dbReference type="eggNOG" id="COG4770">
    <property type="taxonomic scope" value="Bacteria"/>
</dbReference>
<organism evidence="2 3">
    <name type="scientific">Candidatus Pantoea carbekii</name>
    <dbReference type="NCBI Taxonomy" id="1235990"/>
    <lineage>
        <taxon>Bacteria</taxon>
        <taxon>Pseudomonadati</taxon>
        <taxon>Pseudomonadota</taxon>
        <taxon>Gammaproteobacteria</taxon>
        <taxon>Enterobacterales</taxon>
        <taxon>Erwiniaceae</taxon>
        <taxon>Pantoea</taxon>
    </lineage>
</organism>
<gene>
    <name evidence="2" type="ORF">HHS_05160</name>
</gene>
<feature type="domain" description="Biotin carboxylase C-terminal" evidence="1">
    <location>
        <begin position="2"/>
        <end position="46"/>
    </location>
</feature>
<reference evidence="2 3" key="1">
    <citation type="submission" date="2012-10" db="EMBL/GenBank/DDBJ databases">
        <title>Genome sequence of the symbiont of the pentatomidae stink bug Halyomorpha halys.</title>
        <authorList>
            <person name="Kobayashi H."/>
            <person name="Fujii-Muramatsu R."/>
            <person name="Takeishi K."/>
            <person name="Noda H."/>
        </authorList>
    </citation>
    <scope>NUCLEOTIDE SEQUENCE [LARGE SCALE GENOMIC DNA]</scope>
</reference>
<dbReference type="PATRIC" id="fig|1235990.3.peg.510"/>
<dbReference type="KEGG" id="hhs:HHS_05160"/>
<dbReference type="RefSeq" id="WP_022564505.1">
    <property type="nucleotide sequence ID" value="NZ_CP010907.1"/>
</dbReference>
<dbReference type="Gene3D" id="3.30.470.20">
    <property type="entry name" value="ATP-grasp fold, B domain"/>
    <property type="match status" value="1"/>
</dbReference>
<dbReference type="InterPro" id="IPR011054">
    <property type="entry name" value="Rudment_hybrid_motif"/>
</dbReference>
<dbReference type="AlphaFoldDB" id="U3U2V8"/>
<keyword evidence="3" id="KW-1185">Reference proteome</keyword>
<dbReference type="EMBL" id="AP012554">
    <property type="protein sequence ID" value="BAO00486.1"/>
    <property type="molecule type" value="Genomic_DNA"/>
</dbReference>
<protein>
    <recommendedName>
        <fullName evidence="1">Biotin carboxylase C-terminal domain-containing protein</fullName>
    </recommendedName>
</protein>
<evidence type="ECO:0000313" key="2">
    <source>
        <dbReference type="EMBL" id="BAO00486.1"/>
    </source>
</evidence>
<dbReference type="Proteomes" id="UP000016900">
    <property type="component" value="Chromosome"/>
</dbReference>
<name>U3U2V8_9GAMM</name>
<accession>U3U2V8</accession>
<proteinExistence type="predicted"/>